<dbReference type="Gene3D" id="1.25.40.10">
    <property type="entry name" value="Tetratricopeptide repeat domain"/>
    <property type="match status" value="1"/>
</dbReference>
<evidence type="ECO:0000313" key="2">
    <source>
        <dbReference type="Proteomes" id="UP000697710"/>
    </source>
</evidence>
<reference evidence="1" key="2">
    <citation type="journal article" date="2021" name="Microbiome">
        <title>Successional dynamics and alternative stable states in a saline activated sludge microbial community over 9 years.</title>
        <authorList>
            <person name="Wang Y."/>
            <person name="Ye J."/>
            <person name="Ju F."/>
            <person name="Liu L."/>
            <person name="Boyd J.A."/>
            <person name="Deng Y."/>
            <person name="Parks D.H."/>
            <person name="Jiang X."/>
            <person name="Yin X."/>
            <person name="Woodcroft B.J."/>
            <person name="Tyson G.W."/>
            <person name="Hugenholtz P."/>
            <person name="Polz M.F."/>
            <person name="Zhang T."/>
        </authorList>
    </citation>
    <scope>NUCLEOTIDE SEQUENCE</scope>
    <source>
        <strain evidence="1">HKST-UBA01</strain>
    </source>
</reference>
<sequence length="456" mass="50092">GLSQLGSALVVLAAGLFFAGCASHSQDLLQVRQSLLAGNVDQALNEFEKSKGKDDDLLYLLEKGLMLHLAGDWTGSNEAFEAAEVRHEELYSRSVTREAAALLTSDLALPYRALPYEIEMVAYYRALNYLELGEPDEALVEARKANHLLSLRDPEKSSEDRFRETAFLQYFTGLLYEAAGEANDAIVSMRDAYQGYRDGGCCGFPAPRWLAPDYYAVAENVGLGNETAELEQDHPGVAQEARAGDENNLVVFFESGFAPYREPVDIVLPILDRKDGDAWGLAGSYVDEYGGHVYAYTDDAKLDHVLRFAFPRLESMPSAVVACELELPNGQRIPASPALDLGAVAEADFDARIPGMLLKTVARAITKEIARKQAKKENEVLGWVVNAVNVATENADTRSWILLPQRIDMVKAKVPAGTQQVKARFLDRAGGTVDEWTLDLDARPGETRVLSVRSFP</sequence>
<dbReference type="Proteomes" id="UP000697710">
    <property type="component" value="Unassembled WGS sequence"/>
</dbReference>
<feature type="non-terminal residue" evidence="1">
    <location>
        <position position="1"/>
    </location>
</feature>
<proteinExistence type="predicted"/>
<dbReference type="AlphaFoldDB" id="A0A956M343"/>
<protein>
    <recommendedName>
        <fullName evidence="3">Tetratricopeptide repeat protein</fullName>
    </recommendedName>
</protein>
<reference evidence="1" key="1">
    <citation type="submission" date="2020-04" db="EMBL/GenBank/DDBJ databases">
        <authorList>
            <person name="Zhang T."/>
        </authorList>
    </citation>
    <scope>NUCLEOTIDE SEQUENCE</scope>
    <source>
        <strain evidence="1">HKST-UBA01</strain>
    </source>
</reference>
<evidence type="ECO:0000313" key="1">
    <source>
        <dbReference type="EMBL" id="MCA9730306.1"/>
    </source>
</evidence>
<evidence type="ECO:0008006" key="3">
    <source>
        <dbReference type="Google" id="ProtNLM"/>
    </source>
</evidence>
<name>A0A956M343_UNCEI</name>
<gene>
    <name evidence="1" type="ORF">KC729_21675</name>
</gene>
<dbReference type="EMBL" id="JAGQHR010001100">
    <property type="protein sequence ID" value="MCA9730306.1"/>
    <property type="molecule type" value="Genomic_DNA"/>
</dbReference>
<accession>A0A956M343</accession>
<dbReference type="InterPro" id="IPR011990">
    <property type="entry name" value="TPR-like_helical_dom_sf"/>
</dbReference>
<organism evidence="1 2">
    <name type="scientific">Eiseniibacteriota bacterium</name>
    <dbReference type="NCBI Taxonomy" id="2212470"/>
    <lineage>
        <taxon>Bacteria</taxon>
        <taxon>Candidatus Eiseniibacteriota</taxon>
    </lineage>
</organism>
<comment type="caution">
    <text evidence="1">The sequence shown here is derived from an EMBL/GenBank/DDBJ whole genome shotgun (WGS) entry which is preliminary data.</text>
</comment>
<dbReference type="SUPFAM" id="SSF48452">
    <property type="entry name" value="TPR-like"/>
    <property type="match status" value="1"/>
</dbReference>